<dbReference type="InterPro" id="IPR007372">
    <property type="entry name" value="Lipid/polyisoprenoid-bd_YceI"/>
</dbReference>
<evidence type="ECO:0000313" key="3">
    <source>
        <dbReference type="EMBL" id="MFD2091148.1"/>
    </source>
</evidence>
<comment type="caution">
    <text evidence="3">The sequence shown here is derived from an EMBL/GenBank/DDBJ whole genome shotgun (WGS) entry which is preliminary data.</text>
</comment>
<evidence type="ECO:0000259" key="2">
    <source>
        <dbReference type="SMART" id="SM00867"/>
    </source>
</evidence>
<name>A0ABW4X969_9ACTN</name>
<evidence type="ECO:0000256" key="1">
    <source>
        <dbReference type="ARBA" id="ARBA00008812"/>
    </source>
</evidence>
<keyword evidence="4" id="KW-1185">Reference proteome</keyword>
<dbReference type="RefSeq" id="WP_376873113.1">
    <property type="nucleotide sequence ID" value="NZ_JBHUHP010000004.1"/>
</dbReference>
<dbReference type="SUPFAM" id="SSF101874">
    <property type="entry name" value="YceI-like"/>
    <property type="match status" value="1"/>
</dbReference>
<protein>
    <submittedName>
        <fullName evidence="3">YceI family protein</fullName>
    </submittedName>
</protein>
<reference evidence="4" key="1">
    <citation type="journal article" date="2019" name="Int. J. Syst. Evol. Microbiol.">
        <title>The Global Catalogue of Microorganisms (GCM) 10K type strain sequencing project: providing services to taxonomists for standard genome sequencing and annotation.</title>
        <authorList>
            <consortium name="The Broad Institute Genomics Platform"/>
            <consortium name="The Broad Institute Genome Sequencing Center for Infectious Disease"/>
            <person name="Wu L."/>
            <person name="Ma J."/>
        </authorList>
    </citation>
    <scope>NUCLEOTIDE SEQUENCE [LARGE SCALE GENOMIC DNA]</scope>
    <source>
        <strain evidence="4">JCM 3338</strain>
    </source>
</reference>
<organism evidence="3 4">
    <name type="scientific">Blastococcus deserti</name>
    <dbReference type="NCBI Taxonomy" id="2259033"/>
    <lineage>
        <taxon>Bacteria</taxon>
        <taxon>Bacillati</taxon>
        <taxon>Actinomycetota</taxon>
        <taxon>Actinomycetes</taxon>
        <taxon>Geodermatophilales</taxon>
        <taxon>Geodermatophilaceae</taxon>
        <taxon>Blastococcus</taxon>
    </lineage>
</organism>
<evidence type="ECO:0000313" key="4">
    <source>
        <dbReference type="Proteomes" id="UP001597402"/>
    </source>
</evidence>
<accession>A0ABW4X969</accession>
<gene>
    <name evidence="3" type="ORF">ACFSHS_06120</name>
</gene>
<dbReference type="PANTHER" id="PTHR34406:SF1">
    <property type="entry name" value="PROTEIN YCEI"/>
    <property type="match status" value="1"/>
</dbReference>
<feature type="domain" description="Lipid/polyisoprenoid-binding YceI-like" evidence="2">
    <location>
        <begin position="22"/>
        <end position="191"/>
    </location>
</feature>
<dbReference type="SMART" id="SM00867">
    <property type="entry name" value="YceI"/>
    <property type="match status" value="1"/>
</dbReference>
<dbReference type="PANTHER" id="PTHR34406">
    <property type="entry name" value="PROTEIN YCEI"/>
    <property type="match status" value="1"/>
</dbReference>
<dbReference type="Proteomes" id="UP001597402">
    <property type="component" value="Unassembled WGS sequence"/>
</dbReference>
<dbReference type="EMBL" id="JBHUHP010000004">
    <property type="protein sequence ID" value="MFD2091148.1"/>
    <property type="molecule type" value="Genomic_DNA"/>
</dbReference>
<comment type="similarity">
    <text evidence="1">Belongs to the UPF0312 family.</text>
</comment>
<proteinExistence type="inferred from homology"/>
<dbReference type="InterPro" id="IPR036761">
    <property type="entry name" value="TTHA0802/YceI-like_sf"/>
</dbReference>
<dbReference type="Pfam" id="PF04264">
    <property type="entry name" value="YceI"/>
    <property type="match status" value="1"/>
</dbReference>
<sequence>MTTTLAVPPASGSAGYEDLTGTYAVDPRHSRLGFVARHAMVTKVRGRFDEFEGTIHVDGSDPSRSSAEVRIAVASIDTRLAVRDEHLRSNDFLGAQQHPFITYRTTRVEQLEPTTFRVTGDLTIKGTTRPVVLDMEFTGAATDTDGDRRIGFEGTTTIDRRDWGINWNATLETGGVLVSNLVTLEIDVSAVRTG</sequence>
<dbReference type="Gene3D" id="2.40.128.110">
    <property type="entry name" value="Lipid/polyisoprenoid-binding, YceI-like"/>
    <property type="match status" value="1"/>
</dbReference>